<accession>A0ABP5FBD3</accession>
<dbReference type="EMBL" id="BAAAQN010000007">
    <property type="protein sequence ID" value="GAA2021297.1"/>
    <property type="molecule type" value="Genomic_DNA"/>
</dbReference>
<evidence type="ECO:0000313" key="1">
    <source>
        <dbReference type="EMBL" id="GAA2021297.1"/>
    </source>
</evidence>
<keyword evidence="2" id="KW-1185">Reference proteome</keyword>
<name>A0ABP5FBD3_9ACTN</name>
<sequence>MSYDLYLWHGPQPVTAQRAMAICHELARSQNDSVIPDAAVPAFHDDLIARFPPLEALSDDTIDDSPWNMSPDATASRIILSIGLSRVSQVGPTVEELAAQHRLVCFDPSTGVVHNPPQTRFSGSLLLESCNGSMIIDPRPEDLRSQLEQLSQANFYACLERDEGWFVQVGIGQRAGNVPDGKFALEYREGVADRHFRVLADDLDDAVTLFEDFAAGRDAFKTRFAWVKY</sequence>
<reference evidence="2" key="1">
    <citation type="journal article" date="2019" name="Int. J. Syst. Evol. Microbiol.">
        <title>The Global Catalogue of Microorganisms (GCM) 10K type strain sequencing project: providing services to taxonomists for standard genome sequencing and annotation.</title>
        <authorList>
            <consortium name="The Broad Institute Genomics Platform"/>
            <consortium name="The Broad Institute Genome Sequencing Center for Infectious Disease"/>
            <person name="Wu L."/>
            <person name="Ma J."/>
        </authorList>
    </citation>
    <scope>NUCLEOTIDE SEQUENCE [LARGE SCALE GENOMIC DNA]</scope>
    <source>
        <strain evidence="2">JCM 16014</strain>
    </source>
</reference>
<protein>
    <submittedName>
        <fullName evidence="1">Uncharacterized protein</fullName>
    </submittedName>
</protein>
<proteinExistence type="predicted"/>
<gene>
    <name evidence="1" type="ORF">GCM10009839_17790</name>
</gene>
<organism evidence="1 2">
    <name type="scientific">Catenulispora yoronensis</name>
    <dbReference type="NCBI Taxonomy" id="450799"/>
    <lineage>
        <taxon>Bacteria</taxon>
        <taxon>Bacillati</taxon>
        <taxon>Actinomycetota</taxon>
        <taxon>Actinomycetes</taxon>
        <taxon>Catenulisporales</taxon>
        <taxon>Catenulisporaceae</taxon>
        <taxon>Catenulispora</taxon>
    </lineage>
</organism>
<dbReference type="Proteomes" id="UP001500751">
    <property type="component" value="Unassembled WGS sequence"/>
</dbReference>
<dbReference type="RefSeq" id="WP_344665026.1">
    <property type="nucleotide sequence ID" value="NZ_BAAAQN010000007.1"/>
</dbReference>
<comment type="caution">
    <text evidence="1">The sequence shown here is derived from an EMBL/GenBank/DDBJ whole genome shotgun (WGS) entry which is preliminary data.</text>
</comment>
<evidence type="ECO:0000313" key="2">
    <source>
        <dbReference type="Proteomes" id="UP001500751"/>
    </source>
</evidence>